<name>A0A7T4EF13_9CORY</name>
<keyword evidence="1" id="KW-1133">Transmembrane helix</keyword>
<dbReference type="Pfam" id="PF11580">
    <property type="entry name" value="DUF3239"/>
    <property type="match status" value="1"/>
</dbReference>
<dbReference type="InterPro" id="IPR021632">
    <property type="entry name" value="DUF3239"/>
</dbReference>
<gene>
    <name evidence="2" type="ORF">I6I10_12145</name>
</gene>
<accession>A0A7T4EF13</accession>
<proteinExistence type="predicted"/>
<feature type="transmembrane region" description="Helical" evidence="1">
    <location>
        <begin position="52"/>
        <end position="71"/>
    </location>
</feature>
<protein>
    <submittedName>
        <fullName evidence="2">DUF3239 domain-containing protein</fullName>
    </submittedName>
</protein>
<dbReference type="AlphaFoldDB" id="A0A7T4EF13"/>
<dbReference type="EMBL" id="CP066007">
    <property type="protein sequence ID" value="QQB46180.1"/>
    <property type="molecule type" value="Genomic_DNA"/>
</dbReference>
<evidence type="ECO:0000313" key="2">
    <source>
        <dbReference type="EMBL" id="QQB46180.1"/>
    </source>
</evidence>
<dbReference type="Gene3D" id="2.40.410.10">
    <property type="entry name" value="putative membrane protein from Corynebacterium diphtheriae superfamily"/>
    <property type="match status" value="1"/>
</dbReference>
<dbReference type="InterPro" id="IPR023124">
    <property type="entry name" value="DUF3239_dom_sf"/>
</dbReference>
<keyword evidence="1" id="KW-0472">Membrane</keyword>
<feature type="transmembrane region" description="Helical" evidence="1">
    <location>
        <begin position="27"/>
        <end position="46"/>
    </location>
</feature>
<evidence type="ECO:0000313" key="3">
    <source>
        <dbReference type="Proteomes" id="UP000596145"/>
    </source>
</evidence>
<reference evidence="2 3" key="1">
    <citation type="submission" date="2020-12" db="EMBL/GenBank/DDBJ databases">
        <title>FDA dAtabase for Regulatory Grade micrObial Sequences (FDA-ARGOS): Supporting development and validation of Infectious Disease Dx tests.</title>
        <authorList>
            <person name="Sproer C."/>
            <person name="Gronow S."/>
            <person name="Severitt S."/>
            <person name="Schroder I."/>
            <person name="Tallon L."/>
            <person name="Sadzewicz L."/>
            <person name="Zhao X."/>
            <person name="Boylan J."/>
            <person name="Ott S."/>
            <person name="Bowen H."/>
            <person name="Vavikolanu K."/>
            <person name="Mehta A."/>
            <person name="Aluvathingal J."/>
            <person name="Nadendla S."/>
            <person name="Lowell S."/>
            <person name="Myers T."/>
            <person name="Yan Y."/>
            <person name="Sichtig H."/>
        </authorList>
    </citation>
    <scope>NUCLEOTIDE SEQUENCE [LARGE SCALE GENOMIC DNA]</scope>
    <source>
        <strain evidence="2 3">FDAARGOS_1053</strain>
    </source>
</reference>
<dbReference type="RefSeq" id="WP_084035940.1">
    <property type="nucleotide sequence ID" value="NZ_CP066007.1"/>
</dbReference>
<dbReference type="GeneID" id="92759553"/>
<dbReference type="Proteomes" id="UP000596145">
    <property type="component" value="Chromosome"/>
</dbReference>
<organism evidence="2 3">
    <name type="scientific">Corynebacterium glucuronolyticum</name>
    <dbReference type="NCBI Taxonomy" id="39791"/>
    <lineage>
        <taxon>Bacteria</taxon>
        <taxon>Bacillati</taxon>
        <taxon>Actinomycetota</taxon>
        <taxon>Actinomycetes</taxon>
        <taxon>Mycobacteriales</taxon>
        <taxon>Corynebacteriaceae</taxon>
        <taxon>Corynebacterium</taxon>
    </lineage>
</organism>
<sequence>MFSFTVDPEHNSKHNELYRDSSRIGRAAFIFAVVLLVFAFIITRVYQGVGYLMASGLVIMAIISVFMGFTLPKKMGTPQELYDQFPLCPAIIAEVNGKDITLLALVNQAVNQEAKPIWALAARVVQGLPGHEIRVGERVPSVAVAGRRGITSQELHAEISPMPICWGTPDPEVIAAAKKEIPANQWRRLDALRSRLEDVKATKEQLLTL</sequence>
<keyword evidence="1" id="KW-0812">Transmembrane</keyword>
<evidence type="ECO:0000256" key="1">
    <source>
        <dbReference type="SAM" id="Phobius"/>
    </source>
</evidence>
<dbReference type="OrthoDB" id="4548219at2"/>